<comment type="caution">
    <text evidence="2">The sequence shown here is derived from an EMBL/GenBank/DDBJ whole genome shotgun (WGS) entry which is preliminary data.</text>
</comment>
<dbReference type="Proteomes" id="UP000256900">
    <property type="component" value="Unassembled WGS sequence"/>
</dbReference>
<proteinExistence type="predicted"/>
<reference evidence="2 3" key="1">
    <citation type="submission" date="2018-08" db="EMBL/GenBank/DDBJ databases">
        <title>Genomic Encyclopedia of Type Strains, Phase IV (KMG-IV): sequencing the most valuable type-strain genomes for metagenomic binning, comparative biology and taxonomic classification.</title>
        <authorList>
            <person name="Goeker M."/>
        </authorList>
    </citation>
    <scope>NUCLEOTIDE SEQUENCE [LARGE SCALE GENOMIC DNA]</scope>
    <source>
        <strain evidence="2 3">BW863</strain>
    </source>
</reference>
<sequence length="246" mass="24636">MFYWLRSRCLGAALLLLACCSFSLAGWPSSGRMYPQTIGLAYIGATTSTTAGGTFTFSGVNLGHAYSNRIVLIGIEGGYGSTNEHNINTVTVGGSSATLIVQALGGSTQTEVSGIAAIALATGTTANIVVTYAGTISRSTIVVWTMQRSSITKISSQSATNSATLSFTLTGNSGGVAVVMGGSTVSSGTYSATASGFTVDSTGNYTGATNDGWIAGHVSPTTTSNAIGTTTAALTASRAALAAVSF</sequence>
<dbReference type="AlphaFoldDB" id="A0A3D9YMW8"/>
<feature type="signal peptide" evidence="1">
    <location>
        <begin position="1"/>
        <end position="25"/>
    </location>
</feature>
<organism evidence="2 3">
    <name type="scientific">Methylovirgula ligni</name>
    <dbReference type="NCBI Taxonomy" id="569860"/>
    <lineage>
        <taxon>Bacteria</taxon>
        <taxon>Pseudomonadati</taxon>
        <taxon>Pseudomonadota</taxon>
        <taxon>Alphaproteobacteria</taxon>
        <taxon>Hyphomicrobiales</taxon>
        <taxon>Beijerinckiaceae</taxon>
        <taxon>Methylovirgula</taxon>
    </lineage>
</organism>
<accession>A0A3D9YMW8</accession>
<dbReference type="EMBL" id="QUMO01000006">
    <property type="protein sequence ID" value="REF83241.1"/>
    <property type="molecule type" value="Genomic_DNA"/>
</dbReference>
<evidence type="ECO:0000313" key="3">
    <source>
        <dbReference type="Proteomes" id="UP000256900"/>
    </source>
</evidence>
<name>A0A3D9YMW8_9HYPH</name>
<protein>
    <submittedName>
        <fullName evidence="2">Uncharacterized protein</fullName>
    </submittedName>
</protein>
<feature type="chain" id="PRO_5017805772" evidence="1">
    <location>
        <begin position="26"/>
        <end position="246"/>
    </location>
</feature>
<dbReference type="PROSITE" id="PS51257">
    <property type="entry name" value="PROKAR_LIPOPROTEIN"/>
    <property type="match status" value="1"/>
</dbReference>
<evidence type="ECO:0000313" key="2">
    <source>
        <dbReference type="EMBL" id="REF83241.1"/>
    </source>
</evidence>
<gene>
    <name evidence="2" type="ORF">DES32_3157</name>
</gene>
<keyword evidence="1" id="KW-0732">Signal</keyword>
<evidence type="ECO:0000256" key="1">
    <source>
        <dbReference type="SAM" id="SignalP"/>
    </source>
</evidence>
<keyword evidence="3" id="KW-1185">Reference proteome</keyword>